<dbReference type="CDD" id="cd03230">
    <property type="entry name" value="ABC_DR_subfamily_A"/>
    <property type="match status" value="1"/>
</dbReference>
<comment type="caution">
    <text evidence="9">The sequence shown here is derived from an EMBL/GenBank/DDBJ whole genome shotgun (WGS) entry which is preliminary data.</text>
</comment>
<dbReference type="SUPFAM" id="SSF52540">
    <property type="entry name" value="P-loop containing nucleoside triphosphate hydrolases"/>
    <property type="match status" value="1"/>
</dbReference>
<feature type="compositionally biased region" description="Low complexity" evidence="7">
    <location>
        <begin position="326"/>
        <end position="342"/>
    </location>
</feature>
<keyword evidence="5 9" id="KW-0067">ATP-binding</keyword>
<feature type="domain" description="ABC transporter" evidence="8">
    <location>
        <begin position="8"/>
        <end position="233"/>
    </location>
</feature>
<dbReference type="GO" id="GO:0016887">
    <property type="term" value="F:ATP hydrolysis activity"/>
    <property type="evidence" value="ECO:0007669"/>
    <property type="project" value="InterPro"/>
</dbReference>
<evidence type="ECO:0000256" key="1">
    <source>
        <dbReference type="ARBA" id="ARBA00004202"/>
    </source>
</evidence>
<evidence type="ECO:0000256" key="4">
    <source>
        <dbReference type="ARBA" id="ARBA00022741"/>
    </source>
</evidence>
<dbReference type="EMBL" id="PDJD01000001">
    <property type="protein sequence ID" value="PFG19185.1"/>
    <property type="molecule type" value="Genomic_DNA"/>
</dbReference>
<keyword evidence="10" id="KW-1185">Reference proteome</keyword>
<sequence length="342" mass="35706">MTTASTAVATHGLRKHYGKHEAVRGLDLRVATGSIFGLIGPNGAGKTTTLRMLLDIIRPTAGSIEVLGANPTAAGADLRRRIGYIPGELRLVGKMTGRQTLDFYAEVSGPVARGRPEELAERLGLDLTRQVGTLSKGNKQKVGIVQAFMHAPELLILDEPTSGLDPLVQREFLALVREAREAGATVLLSSHVLSEIQQAADDVAVLAAGTVVAEGDVSSLRLGAVRRVRATLAAPAEQVTALLGGVPHLSEVEVAPDGAAPEAATPTSQQPTSQQLTSQQLTSVTLTVQGEIDPLVKALATTSVRDLAIEEPDLEESVLALYGPGATSTATTTNTASKEADR</sequence>
<dbReference type="Proteomes" id="UP000224915">
    <property type="component" value="Unassembled WGS sequence"/>
</dbReference>
<dbReference type="GO" id="GO:0046677">
    <property type="term" value="P:response to antibiotic"/>
    <property type="evidence" value="ECO:0007669"/>
    <property type="project" value="UniProtKB-KW"/>
</dbReference>
<dbReference type="PANTHER" id="PTHR42711:SF5">
    <property type="entry name" value="ABC TRANSPORTER ATP-BINDING PROTEIN NATA"/>
    <property type="match status" value="1"/>
</dbReference>
<comment type="similarity">
    <text evidence="2">Belongs to the ABC transporter superfamily.</text>
</comment>
<feature type="region of interest" description="Disordered" evidence="7">
    <location>
        <begin position="259"/>
        <end position="278"/>
    </location>
</feature>
<feature type="region of interest" description="Disordered" evidence="7">
    <location>
        <begin position="323"/>
        <end position="342"/>
    </location>
</feature>
<feature type="compositionally biased region" description="Low complexity" evidence="7">
    <location>
        <begin position="265"/>
        <end position="278"/>
    </location>
</feature>
<dbReference type="InterPro" id="IPR050763">
    <property type="entry name" value="ABC_transporter_ATP-binding"/>
</dbReference>
<protein>
    <submittedName>
        <fullName evidence="9">ABC-2 type transport system ATP-binding protein</fullName>
    </submittedName>
</protein>
<evidence type="ECO:0000256" key="2">
    <source>
        <dbReference type="ARBA" id="ARBA00005417"/>
    </source>
</evidence>
<dbReference type="OrthoDB" id="9804819at2"/>
<dbReference type="InterPro" id="IPR003593">
    <property type="entry name" value="AAA+_ATPase"/>
</dbReference>
<dbReference type="AlphaFoldDB" id="A0A2A9CYV2"/>
<evidence type="ECO:0000256" key="5">
    <source>
        <dbReference type="ARBA" id="ARBA00022840"/>
    </source>
</evidence>
<dbReference type="RefSeq" id="WP_098468349.1">
    <property type="nucleotide sequence ID" value="NZ_PDJD01000001.1"/>
</dbReference>
<keyword evidence="4" id="KW-0547">Nucleotide-binding</keyword>
<gene>
    <name evidence="9" type="ORF">ATL40_0742</name>
</gene>
<evidence type="ECO:0000313" key="9">
    <source>
        <dbReference type="EMBL" id="PFG19185.1"/>
    </source>
</evidence>
<name>A0A2A9CYV2_9MICO</name>
<dbReference type="PROSITE" id="PS00211">
    <property type="entry name" value="ABC_TRANSPORTER_1"/>
    <property type="match status" value="1"/>
</dbReference>
<dbReference type="InterPro" id="IPR027417">
    <property type="entry name" value="P-loop_NTPase"/>
</dbReference>
<dbReference type="GO" id="GO:0005886">
    <property type="term" value="C:plasma membrane"/>
    <property type="evidence" value="ECO:0007669"/>
    <property type="project" value="UniProtKB-SubCell"/>
</dbReference>
<keyword evidence="6" id="KW-0046">Antibiotic resistance</keyword>
<dbReference type="GO" id="GO:0005524">
    <property type="term" value="F:ATP binding"/>
    <property type="evidence" value="ECO:0007669"/>
    <property type="project" value="UniProtKB-KW"/>
</dbReference>
<dbReference type="Pfam" id="PF00005">
    <property type="entry name" value="ABC_tran"/>
    <property type="match status" value="1"/>
</dbReference>
<reference evidence="9 10" key="1">
    <citation type="submission" date="2017-10" db="EMBL/GenBank/DDBJ databases">
        <title>Sequencing the genomes of 1000 actinobacteria strains.</title>
        <authorList>
            <person name="Klenk H.-P."/>
        </authorList>
    </citation>
    <scope>NUCLEOTIDE SEQUENCE [LARGE SCALE GENOMIC DNA]</scope>
    <source>
        <strain evidence="9 10">DSM 21801</strain>
    </source>
</reference>
<dbReference type="InterPro" id="IPR003439">
    <property type="entry name" value="ABC_transporter-like_ATP-bd"/>
</dbReference>
<accession>A0A2A9CYV2</accession>
<keyword evidence="3" id="KW-0813">Transport</keyword>
<comment type="subcellular location">
    <subcellularLocation>
        <location evidence="1">Cell membrane</location>
        <topology evidence="1">Peripheral membrane protein</topology>
    </subcellularLocation>
</comment>
<evidence type="ECO:0000259" key="8">
    <source>
        <dbReference type="PROSITE" id="PS50893"/>
    </source>
</evidence>
<dbReference type="PANTHER" id="PTHR42711">
    <property type="entry name" value="ABC TRANSPORTER ATP-BINDING PROTEIN"/>
    <property type="match status" value="1"/>
</dbReference>
<dbReference type="PROSITE" id="PS50893">
    <property type="entry name" value="ABC_TRANSPORTER_2"/>
    <property type="match status" value="1"/>
</dbReference>
<organism evidence="9 10">
    <name type="scientific">Serinibacter salmoneus</name>
    <dbReference type="NCBI Taxonomy" id="556530"/>
    <lineage>
        <taxon>Bacteria</taxon>
        <taxon>Bacillati</taxon>
        <taxon>Actinomycetota</taxon>
        <taxon>Actinomycetes</taxon>
        <taxon>Micrococcales</taxon>
        <taxon>Beutenbergiaceae</taxon>
        <taxon>Serinibacter</taxon>
    </lineage>
</organism>
<dbReference type="InterPro" id="IPR017871">
    <property type="entry name" value="ABC_transporter-like_CS"/>
</dbReference>
<dbReference type="Gene3D" id="3.40.50.300">
    <property type="entry name" value="P-loop containing nucleotide triphosphate hydrolases"/>
    <property type="match status" value="1"/>
</dbReference>
<evidence type="ECO:0000256" key="7">
    <source>
        <dbReference type="SAM" id="MobiDB-lite"/>
    </source>
</evidence>
<evidence type="ECO:0000256" key="3">
    <source>
        <dbReference type="ARBA" id="ARBA00022448"/>
    </source>
</evidence>
<dbReference type="SMART" id="SM00382">
    <property type="entry name" value="AAA"/>
    <property type="match status" value="1"/>
</dbReference>
<evidence type="ECO:0000256" key="6">
    <source>
        <dbReference type="ARBA" id="ARBA00023251"/>
    </source>
</evidence>
<evidence type="ECO:0000313" key="10">
    <source>
        <dbReference type="Proteomes" id="UP000224915"/>
    </source>
</evidence>
<proteinExistence type="inferred from homology"/>